<dbReference type="EMBL" id="CM043017">
    <property type="protein sequence ID" value="KAI4465921.1"/>
    <property type="molecule type" value="Genomic_DNA"/>
</dbReference>
<dbReference type="Proteomes" id="UP001056778">
    <property type="component" value="Chromosome 3"/>
</dbReference>
<proteinExistence type="predicted"/>
<sequence>MFAVSQSQRFINNPSTVTTEALIGLVAPHGNVSLLDFGKVVIRRDHNEMEEVKIISGGASGHEPAFAGFVGKGMLTAAIQGDVFTSPPTSEILRTIRELTTEKSSGILIIIPNNSGDRLNFGLAVERAINEGIHINMIMVSDDCTHFKPKEGRGLCGAFLLQKIAGAMAASGLALQDIYTKCNELKDAIFSLLITVKPCSSKEKGVCESCKTVFAKNEMEIGAGLHGEKGPIKMSITAVEHVCKMIFEQMMNENNEHKLRFEENVPIILLINNLGSTSKMEEYIFSKELLKCLTKMQVNVIRMFCDRFLTSLDMYGFTVTIMKVYDLELLRLIDEPCEAPCWRVPWKDCYSKDDDVLILKSKSAATEVIEMRGPRLSKRQMNTLLLVTQFACDALISCERQLNIMDAETGDGDTGTRLKRGMETVNTELARHNINLGYPFVFLLSLSKLIEKTMGGTLGCIYSIMLEAAAKEFLTFLENQIVDGWLWLYALKRSVNAMIMYTESKQGENTMLDPLSACEKAVELSLVSGMGNVEALGNGVAAAEETAQRTKISPRKYPDPGAHAVGIWLRAIYEGIKLRCE</sequence>
<evidence type="ECO:0000313" key="2">
    <source>
        <dbReference type="Proteomes" id="UP001056778"/>
    </source>
</evidence>
<name>A0ACB9TGC7_HOLOL</name>
<comment type="caution">
    <text evidence="1">The sequence shown here is derived from an EMBL/GenBank/DDBJ whole genome shotgun (WGS) entry which is preliminary data.</text>
</comment>
<evidence type="ECO:0000313" key="1">
    <source>
        <dbReference type="EMBL" id="KAI4465921.1"/>
    </source>
</evidence>
<keyword evidence="2" id="KW-1185">Reference proteome</keyword>
<protein>
    <submittedName>
        <fullName evidence="1">Triokinase/fmn cyclase</fullName>
    </submittedName>
</protein>
<organism evidence="1 2">
    <name type="scientific">Holotrichia oblita</name>
    <name type="common">Chafer beetle</name>
    <dbReference type="NCBI Taxonomy" id="644536"/>
    <lineage>
        <taxon>Eukaryota</taxon>
        <taxon>Metazoa</taxon>
        <taxon>Ecdysozoa</taxon>
        <taxon>Arthropoda</taxon>
        <taxon>Hexapoda</taxon>
        <taxon>Insecta</taxon>
        <taxon>Pterygota</taxon>
        <taxon>Neoptera</taxon>
        <taxon>Endopterygota</taxon>
        <taxon>Coleoptera</taxon>
        <taxon>Polyphaga</taxon>
        <taxon>Scarabaeiformia</taxon>
        <taxon>Scarabaeidae</taxon>
        <taxon>Melolonthinae</taxon>
        <taxon>Holotrichia</taxon>
    </lineage>
</organism>
<accession>A0ACB9TGC7</accession>
<gene>
    <name evidence="1" type="ORF">MML48_3g00017398</name>
</gene>
<reference evidence="1" key="1">
    <citation type="submission" date="2022-04" db="EMBL/GenBank/DDBJ databases">
        <title>Chromosome-scale genome assembly of Holotrichia oblita Faldermann.</title>
        <authorList>
            <person name="Rongchong L."/>
        </authorList>
    </citation>
    <scope>NUCLEOTIDE SEQUENCE</scope>
    <source>
        <strain evidence="1">81SQS9</strain>
    </source>
</reference>